<reference evidence="6" key="2">
    <citation type="submission" date="2025-08" db="UniProtKB">
        <authorList>
            <consortium name="Ensembl"/>
        </authorList>
    </citation>
    <scope>IDENTIFICATION</scope>
</reference>
<evidence type="ECO:0000256" key="3">
    <source>
        <dbReference type="ARBA" id="ARBA00023319"/>
    </source>
</evidence>
<protein>
    <recommendedName>
        <fullName evidence="5">Ig-like domain-containing protein</fullName>
    </recommendedName>
</protein>
<dbReference type="InterPro" id="IPR007110">
    <property type="entry name" value="Ig-like_dom"/>
</dbReference>
<comment type="subcellular location">
    <subcellularLocation>
        <location evidence="1">Membrane</location>
    </subcellularLocation>
</comment>
<dbReference type="SMART" id="SM00409">
    <property type="entry name" value="IG"/>
    <property type="match status" value="1"/>
</dbReference>
<reference evidence="6" key="3">
    <citation type="submission" date="2025-09" db="UniProtKB">
        <authorList>
            <consortium name="Ensembl"/>
        </authorList>
    </citation>
    <scope>IDENTIFICATION</scope>
</reference>
<dbReference type="GO" id="GO:0050852">
    <property type="term" value="P:T cell receptor signaling pathway"/>
    <property type="evidence" value="ECO:0007669"/>
    <property type="project" value="TreeGrafter"/>
</dbReference>
<keyword evidence="7" id="KW-1185">Reference proteome</keyword>
<dbReference type="InParanoid" id="A0A668ACU3"/>
<dbReference type="GO" id="GO:0005102">
    <property type="term" value="F:signaling receptor binding"/>
    <property type="evidence" value="ECO:0007669"/>
    <property type="project" value="TreeGrafter"/>
</dbReference>
<feature type="domain" description="Ig-like" evidence="5">
    <location>
        <begin position="34"/>
        <end position="147"/>
    </location>
</feature>
<dbReference type="Proteomes" id="UP000472263">
    <property type="component" value="Chromosome 18"/>
</dbReference>
<dbReference type="PROSITE" id="PS50835">
    <property type="entry name" value="IG_LIKE"/>
    <property type="match status" value="1"/>
</dbReference>
<keyword evidence="2 4" id="KW-0472">Membrane</keyword>
<dbReference type="GO" id="GO:0001817">
    <property type="term" value="P:regulation of cytokine production"/>
    <property type="evidence" value="ECO:0007669"/>
    <property type="project" value="TreeGrafter"/>
</dbReference>
<dbReference type="AlphaFoldDB" id="A0A668ACU3"/>
<dbReference type="SUPFAM" id="SSF48726">
    <property type="entry name" value="Immunoglobulin"/>
    <property type="match status" value="1"/>
</dbReference>
<name>A0A668ACU3_9TELE</name>
<evidence type="ECO:0000256" key="2">
    <source>
        <dbReference type="ARBA" id="ARBA00023136"/>
    </source>
</evidence>
<dbReference type="SMART" id="SM00408">
    <property type="entry name" value="IGc2"/>
    <property type="match status" value="1"/>
</dbReference>
<sequence length="193" mass="22419">MLYSAESLKTVENLAGVNFSVVGLFFHRPLAPNPNLNLNQNQNQNLTAHPGDNVTLSCQAPDGVDITATEWRRTDMKNLEYVFLYRGRRIDSKKQHPSFKNRVELKDKEMKNGDLSVILKNVTKEDRGTYECRFAAAEAKRKKRSVIKLLLLLLLFVILRNPLLIILRDLKEKLYIKSADLTAMRKHRVWKWR</sequence>
<proteinExistence type="predicted"/>
<dbReference type="InterPro" id="IPR013106">
    <property type="entry name" value="Ig_V-set"/>
</dbReference>
<dbReference type="Pfam" id="PF07686">
    <property type="entry name" value="V-set"/>
    <property type="match status" value="1"/>
</dbReference>
<dbReference type="InterPro" id="IPR050504">
    <property type="entry name" value="IgSF_BTN/MOG"/>
</dbReference>
<dbReference type="InterPro" id="IPR036179">
    <property type="entry name" value="Ig-like_dom_sf"/>
</dbReference>
<dbReference type="InterPro" id="IPR003599">
    <property type="entry name" value="Ig_sub"/>
</dbReference>
<dbReference type="PANTHER" id="PTHR24100:SF151">
    <property type="entry name" value="ICOS LIGAND"/>
    <property type="match status" value="1"/>
</dbReference>
<evidence type="ECO:0000313" key="7">
    <source>
        <dbReference type="Proteomes" id="UP000472263"/>
    </source>
</evidence>
<dbReference type="SMART" id="SM00406">
    <property type="entry name" value="IGv"/>
    <property type="match status" value="1"/>
</dbReference>
<evidence type="ECO:0000259" key="5">
    <source>
        <dbReference type="PROSITE" id="PS50835"/>
    </source>
</evidence>
<dbReference type="GeneTree" id="ENSGT00990000209923"/>
<evidence type="ECO:0000256" key="1">
    <source>
        <dbReference type="ARBA" id="ARBA00004370"/>
    </source>
</evidence>
<reference evidence="6" key="1">
    <citation type="submission" date="2019-06" db="EMBL/GenBank/DDBJ databases">
        <authorList>
            <consortium name="Wellcome Sanger Institute Data Sharing"/>
        </authorList>
    </citation>
    <scope>NUCLEOTIDE SEQUENCE [LARGE SCALE GENOMIC DNA]</scope>
</reference>
<dbReference type="Ensembl" id="ENSMMDT00005043622.1">
    <property type="protein sequence ID" value="ENSMMDP00005042756.1"/>
    <property type="gene ID" value="ENSMMDG00005019688.1"/>
</dbReference>
<dbReference type="InterPro" id="IPR003598">
    <property type="entry name" value="Ig_sub2"/>
</dbReference>
<feature type="transmembrane region" description="Helical" evidence="4">
    <location>
        <begin position="149"/>
        <end position="167"/>
    </location>
</feature>
<dbReference type="GO" id="GO:0009897">
    <property type="term" value="C:external side of plasma membrane"/>
    <property type="evidence" value="ECO:0007669"/>
    <property type="project" value="TreeGrafter"/>
</dbReference>
<dbReference type="PANTHER" id="PTHR24100">
    <property type="entry name" value="BUTYROPHILIN"/>
    <property type="match status" value="1"/>
</dbReference>
<accession>A0A668ACU3</accession>
<evidence type="ECO:0000256" key="4">
    <source>
        <dbReference type="SAM" id="Phobius"/>
    </source>
</evidence>
<keyword evidence="4" id="KW-0812">Transmembrane</keyword>
<keyword evidence="3" id="KW-0393">Immunoglobulin domain</keyword>
<dbReference type="InterPro" id="IPR013783">
    <property type="entry name" value="Ig-like_fold"/>
</dbReference>
<organism evidence="6 7">
    <name type="scientific">Myripristis murdjan</name>
    <name type="common">pinecone soldierfish</name>
    <dbReference type="NCBI Taxonomy" id="586833"/>
    <lineage>
        <taxon>Eukaryota</taxon>
        <taxon>Metazoa</taxon>
        <taxon>Chordata</taxon>
        <taxon>Craniata</taxon>
        <taxon>Vertebrata</taxon>
        <taxon>Euteleostomi</taxon>
        <taxon>Actinopterygii</taxon>
        <taxon>Neopterygii</taxon>
        <taxon>Teleostei</taxon>
        <taxon>Neoteleostei</taxon>
        <taxon>Acanthomorphata</taxon>
        <taxon>Holocentriformes</taxon>
        <taxon>Holocentridae</taxon>
        <taxon>Myripristis</taxon>
    </lineage>
</organism>
<evidence type="ECO:0000313" key="6">
    <source>
        <dbReference type="Ensembl" id="ENSMMDP00005042756.1"/>
    </source>
</evidence>
<keyword evidence="4" id="KW-1133">Transmembrane helix</keyword>
<dbReference type="Gene3D" id="2.60.40.10">
    <property type="entry name" value="Immunoglobulins"/>
    <property type="match status" value="1"/>
</dbReference>